<gene>
    <name evidence="2" type="ORF">F751_3048</name>
</gene>
<organism evidence="2 3">
    <name type="scientific">Auxenochlorella protothecoides</name>
    <name type="common">Green microalga</name>
    <name type="synonym">Chlorella protothecoides</name>
    <dbReference type="NCBI Taxonomy" id="3075"/>
    <lineage>
        <taxon>Eukaryota</taxon>
        <taxon>Viridiplantae</taxon>
        <taxon>Chlorophyta</taxon>
        <taxon>core chlorophytes</taxon>
        <taxon>Trebouxiophyceae</taxon>
        <taxon>Chlorellales</taxon>
        <taxon>Chlorellaceae</taxon>
        <taxon>Auxenochlorella</taxon>
    </lineage>
</organism>
<dbReference type="GeneID" id="23614439"/>
<reference evidence="2 3" key="1">
    <citation type="journal article" date="2014" name="BMC Genomics">
        <title>Oil accumulation mechanisms of the oleaginous microalga Chlorella protothecoides revealed through its genome, transcriptomes, and proteomes.</title>
        <authorList>
            <person name="Gao C."/>
            <person name="Wang Y."/>
            <person name="Shen Y."/>
            <person name="Yan D."/>
            <person name="He X."/>
            <person name="Dai J."/>
            <person name="Wu Q."/>
        </authorList>
    </citation>
    <scope>NUCLEOTIDE SEQUENCE [LARGE SCALE GENOMIC DNA]</scope>
    <source>
        <strain evidence="2 3">0710</strain>
    </source>
</reference>
<evidence type="ECO:0000313" key="2">
    <source>
        <dbReference type="EMBL" id="KFM24330.1"/>
    </source>
</evidence>
<dbReference type="Proteomes" id="UP000028924">
    <property type="component" value="Unassembled WGS sequence"/>
</dbReference>
<feature type="compositionally biased region" description="Low complexity" evidence="1">
    <location>
        <begin position="104"/>
        <end position="114"/>
    </location>
</feature>
<feature type="region of interest" description="Disordered" evidence="1">
    <location>
        <begin position="1"/>
        <end position="26"/>
    </location>
</feature>
<sequence>MRSFLPHTGNEASGKDIALRPRRAPGPACTVMERPLVDEEEALGRSRCPQWQGAPPSTRAASPCRPRLVVFSPGRGRPGVQRMHLSVLGLLSQPGQELGGGPGPQRAQAPAPTTLPARQALTWRPVGAGGWLGRHDSPVCAL</sequence>
<dbReference type="KEGG" id="apro:F751_3048"/>
<accession>A0A087SF26</accession>
<dbReference type="AlphaFoldDB" id="A0A087SF26"/>
<proteinExistence type="predicted"/>
<protein>
    <submittedName>
        <fullName evidence="2">Uncharacterized protein</fullName>
    </submittedName>
</protein>
<feature type="region of interest" description="Disordered" evidence="1">
    <location>
        <begin position="92"/>
        <end position="114"/>
    </location>
</feature>
<name>A0A087SF26_AUXPR</name>
<dbReference type="RefSeq" id="XP_011397218.1">
    <property type="nucleotide sequence ID" value="XM_011398916.1"/>
</dbReference>
<evidence type="ECO:0000313" key="3">
    <source>
        <dbReference type="Proteomes" id="UP000028924"/>
    </source>
</evidence>
<keyword evidence="3" id="KW-1185">Reference proteome</keyword>
<dbReference type="EMBL" id="KL662107">
    <property type="protein sequence ID" value="KFM24330.1"/>
    <property type="molecule type" value="Genomic_DNA"/>
</dbReference>
<evidence type="ECO:0000256" key="1">
    <source>
        <dbReference type="SAM" id="MobiDB-lite"/>
    </source>
</evidence>